<evidence type="ECO:0000256" key="3">
    <source>
        <dbReference type="PIRSR" id="PIRSR000105-1"/>
    </source>
</evidence>
<dbReference type="InterPro" id="IPR006108">
    <property type="entry name" value="3HC_DH_C"/>
</dbReference>
<evidence type="ECO:0000313" key="7">
    <source>
        <dbReference type="Proteomes" id="UP000239388"/>
    </source>
</evidence>
<dbReference type="InterPro" id="IPR036291">
    <property type="entry name" value="NAD(P)-bd_dom_sf"/>
</dbReference>
<dbReference type="Pfam" id="PF02737">
    <property type="entry name" value="3HCDH_N"/>
    <property type="match status" value="1"/>
</dbReference>
<evidence type="ECO:0000259" key="5">
    <source>
        <dbReference type="Pfam" id="PF02737"/>
    </source>
</evidence>
<dbReference type="Proteomes" id="UP000239388">
    <property type="component" value="Unassembled WGS sequence"/>
</dbReference>
<dbReference type="PROSITE" id="PS00067">
    <property type="entry name" value="3HCDH"/>
    <property type="match status" value="1"/>
</dbReference>
<dbReference type="PANTHER" id="PTHR48075:SF5">
    <property type="entry name" value="3-HYDROXYBUTYRYL-COA DEHYDROGENASE"/>
    <property type="match status" value="1"/>
</dbReference>
<evidence type="ECO:0000313" key="6">
    <source>
        <dbReference type="EMBL" id="PQO38145.1"/>
    </source>
</evidence>
<sequence>MEAAMQFETVGVVGLGLMGRGIATVLVAHKFRVVAIDPNQESHSLAKQHIETSLKDLNGEAPALWQERFQAATDFSLLADCQFVIESIPEEPELKQRVLRQVEEVVAPHVPIATNTSALPISLLQSTCQHSQRVIGMHWAEPCHLTRFLEVIRGQQTDDPTTQATIHLGTQMGKDPTVVKRDVPGFIVNRLAYAMYREAFWLLENGVADVETIDRAFTNAISVWADIAGPFRWMDMTGLAAYGQAMQRLFPELSREQTVPQTMQQLVASGAQGTANGRGFYNYTPEEAAQWRERWVANAQRARHLADSISSPEQDLA</sequence>
<dbReference type="SUPFAM" id="SSF48179">
    <property type="entry name" value="6-phosphogluconate dehydrogenase C-terminal domain-like"/>
    <property type="match status" value="1"/>
</dbReference>
<dbReference type="GO" id="GO:0016616">
    <property type="term" value="F:oxidoreductase activity, acting on the CH-OH group of donors, NAD or NADP as acceptor"/>
    <property type="evidence" value="ECO:0007669"/>
    <property type="project" value="InterPro"/>
</dbReference>
<gene>
    <name evidence="6" type="ORF">C5Y98_08700</name>
</gene>
<comment type="caution">
    <text evidence="6">The sequence shown here is derived from an EMBL/GenBank/DDBJ whole genome shotgun (WGS) entry which is preliminary data.</text>
</comment>
<proteinExistence type="inferred from homology"/>
<organism evidence="6 7">
    <name type="scientific">Blastopirellula marina</name>
    <dbReference type="NCBI Taxonomy" id="124"/>
    <lineage>
        <taxon>Bacteria</taxon>
        <taxon>Pseudomonadati</taxon>
        <taxon>Planctomycetota</taxon>
        <taxon>Planctomycetia</taxon>
        <taxon>Pirellulales</taxon>
        <taxon>Pirellulaceae</taxon>
        <taxon>Blastopirellula</taxon>
    </lineage>
</organism>
<dbReference type="PANTHER" id="PTHR48075">
    <property type="entry name" value="3-HYDROXYACYL-COA DEHYDROGENASE FAMILY PROTEIN"/>
    <property type="match status" value="1"/>
</dbReference>
<keyword evidence="2" id="KW-0560">Oxidoreductase</keyword>
<dbReference type="InterPro" id="IPR006180">
    <property type="entry name" value="3-OHacyl-CoA_DH_CS"/>
</dbReference>
<dbReference type="PIRSF" id="PIRSF000105">
    <property type="entry name" value="HCDH"/>
    <property type="match status" value="1"/>
</dbReference>
<dbReference type="GO" id="GO:0006631">
    <property type="term" value="P:fatty acid metabolic process"/>
    <property type="evidence" value="ECO:0007669"/>
    <property type="project" value="InterPro"/>
</dbReference>
<dbReference type="GO" id="GO:0070403">
    <property type="term" value="F:NAD+ binding"/>
    <property type="evidence" value="ECO:0007669"/>
    <property type="project" value="InterPro"/>
</dbReference>
<protein>
    <submittedName>
        <fullName evidence="6">3-hydroxyacyl-CoA dehydrogenase</fullName>
    </submittedName>
</protein>
<dbReference type="SUPFAM" id="SSF51735">
    <property type="entry name" value="NAD(P)-binding Rossmann-fold domains"/>
    <property type="match status" value="1"/>
</dbReference>
<accession>A0A2S8G121</accession>
<reference evidence="6 7" key="1">
    <citation type="submission" date="2018-02" db="EMBL/GenBank/DDBJ databases">
        <title>Comparative genomes isolates from brazilian mangrove.</title>
        <authorList>
            <person name="Araujo J.E."/>
            <person name="Taketani R.G."/>
            <person name="Silva M.C.P."/>
            <person name="Loureco M.V."/>
            <person name="Andreote F.D."/>
        </authorList>
    </citation>
    <scope>NUCLEOTIDE SEQUENCE [LARGE SCALE GENOMIC DNA]</scope>
    <source>
        <strain evidence="6 7">NAP PRIS-MGV</strain>
    </source>
</reference>
<dbReference type="InterPro" id="IPR022694">
    <property type="entry name" value="3-OHacyl-CoA_DH"/>
</dbReference>
<dbReference type="InterPro" id="IPR013328">
    <property type="entry name" value="6PGD_dom2"/>
</dbReference>
<dbReference type="AlphaFoldDB" id="A0A2S8G121"/>
<name>A0A2S8G121_9BACT</name>
<feature type="domain" description="3-hydroxyacyl-CoA dehydrogenase C-terminal" evidence="4">
    <location>
        <begin position="185"/>
        <end position="283"/>
    </location>
</feature>
<dbReference type="Pfam" id="PF00725">
    <property type="entry name" value="3HCDH"/>
    <property type="match status" value="1"/>
</dbReference>
<evidence type="ECO:0000256" key="2">
    <source>
        <dbReference type="ARBA" id="ARBA00023002"/>
    </source>
</evidence>
<evidence type="ECO:0000256" key="1">
    <source>
        <dbReference type="ARBA" id="ARBA00009463"/>
    </source>
</evidence>
<evidence type="ECO:0000259" key="4">
    <source>
        <dbReference type="Pfam" id="PF00725"/>
    </source>
</evidence>
<dbReference type="InterPro" id="IPR006176">
    <property type="entry name" value="3-OHacyl-CoA_DH_NAD-bd"/>
</dbReference>
<feature type="domain" description="3-hydroxyacyl-CoA dehydrogenase NAD binding" evidence="5">
    <location>
        <begin position="9"/>
        <end position="181"/>
    </location>
</feature>
<dbReference type="EMBL" id="PUIB01000011">
    <property type="protein sequence ID" value="PQO38145.1"/>
    <property type="molecule type" value="Genomic_DNA"/>
</dbReference>
<comment type="similarity">
    <text evidence="1">Belongs to the 3-hydroxyacyl-CoA dehydrogenase family.</text>
</comment>
<feature type="site" description="Important for catalytic activity" evidence="3">
    <location>
        <position position="138"/>
    </location>
</feature>
<dbReference type="Gene3D" id="3.40.50.720">
    <property type="entry name" value="NAD(P)-binding Rossmann-like Domain"/>
    <property type="match status" value="1"/>
</dbReference>
<dbReference type="InterPro" id="IPR008927">
    <property type="entry name" value="6-PGluconate_DH-like_C_sf"/>
</dbReference>
<dbReference type="Gene3D" id="1.10.1040.10">
    <property type="entry name" value="N-(1-d-carboxylethyl)-l-norvaline Dehydrogenase, domain 2"/>
    <property type="match status" value="1"/>
</dbReference>